<dbReference type="PANTHER" id="PTHR37540:SF5">
    <property type="entry name" value="TRANSCRIPTION FACTOR DOMAIN-CONTAINING PROTEIN"/>
    <property type="match status" value="1"/>
</dbReference>
<dbReference type="KEGG" id="ang:An13g01700"/>
<feature type="region of interest" description="Disordered" evidence="1">
    <location>
        <begin position="61"/>
        <end position="90"/>
    </location>
</feature>
<sequence length="587" mass="66389">MIIPYDPELLHRIFFLSTPPESSRLFHLFPMESMPSEVVFSTGPLSSESVVFQYTNGPLKVSLPKRRGRPAGSTKKKRPPEGSSRQPAAASHFKFINFGPTLTRIDEEARTTTRSHTMINRRRQEQKKAGNTEATGFELSRLAHTHIPHAYPQRNQMDPFGTLPIDMEPYMFDLFAFYKNRASETLYSIEKRAGCNPIDDYWVPLLFQDPAMLHVVLACGSLFTMDLQRFRASPAFLWHTSQAMNIIRKRLVGSVDAPSDETIVAVASIAIAKKAAGQHDQWEVDMRILKALVDLRGGLDALDDKPMVQGKIYRADINGSLDVGRKPIFSDRFQQSPMPGPRDYRLVQGFQELDCVLGIESALKAVIDDIKSLVEEFSSITKSSGQTVVARIRFWLTSIQYTLLSLQYSDDCSRVQAQEVCRLSLLLLINAVFHESPPGASTSDVLISQLRRLLENAEVLDWFPLTFRLWALYLATCNVASSTLRVWSIAAISEVVLQMGIADEEEFSRRLTLFPFDPPTHNVICPTIWDELQRGYLYEPEQASVIRKIPILRSKKSVHGKFTMPQPSCVYPDVREKTPSMKEGESR</sequence>
<gene>
    <name evidence="2" type="ORF">An13g01700</name>
</gene>
<reference evidence="2" key="1">
    <citation type="submission" date="2025-02" db="EMBL/GenBank/DDBJ databases">
        <authorList>
            <consortium name="NCBI Genome Project"/>
        </authorList>
    </citation>
    <scope>NUCLEOTIDE SEQUENCE</scope>
</reference>
<dbReference type="GeneID" id="4986618"/>
<accession>A0AAJ8E069</accession>
<name>A0AAJ8E069_ASPNG</name>
<dbReference type="PANTHER" id="PTHR37540">
    <property type="entry name" value="TRANSCRIPTION FACTOR (ACR-2), PUTATIVE-RELATED-RELATED"/>
    <property type="match status" value="1"/>
</dbReference>
<dbReference type="Pfam" id="PF11951">
    <property type="entry name" value="Fungal_trans_2"/>
    <property type="match status" value="1"/>
</dbReference>
<dbReference type="AlphaFoldDB" id="A0AAJ8E069"/>
<feature type="compositionally biased region" description="Basic residues" evidence="1">
    <location>
        <begin position="63"/>
        <end position="78"/>
    </location>
</feature>
<evidence type="ECO:0000256" key="1">
    <source>
        <dbReference type="SAM" id="MobiDB-lite"/>
    </source>
</evidence>
<dbReference type="RefSeq" id="XP_059602074.1">
    <property type="nucleotide sequence ID" value="XM_059743848.1"/>
</dbReference>
<proteinExistence type="predicted"/>
<organism evidence="2">
    <name type="scientific">Aspergillus niger</name>
    <dbReference type="NCBI Taxonomy" id="5061"/>
    <lineage>
        <taxon>Eukaryota</taxon>
        <taxon>Fungi</taxon>
        <taxon>Dikarya</taxon>
        <taxon>Ascomycota</taxon>
        <taxon>Pezizomycotina</taxon>
        <taxon>Eurotiomycetes</taxon>
        <taxon>Eurotiomycetidae</taxon>
        <taxon>Eurotiales</taxon>
        <taxon>Aspergillaceae</taxon>
        <taxon>Aspergillus</taxon>
        <taxon>Aspergillus subgen. Circumdati</taxon>
    </lineage>
</organism>
<reference evidence="2" key="2">
    <citation type="submission" date="2025-08" db="UniProtKB">
        <authorList>
            <consortium name="RefSeq"/>
        </authorList>
    </citation>
    <scope>IDENTIFICATION</scope>
</reference>
<evidence type="ECO:0000313" key="2">
    <source>
        <dbReference type="RefSeq" id="XP_059602074.1"/>
    </source>
</evidence>
<dbReference type="VEuPathDB" id="FungiDB:An13g01700"/>
<dbReference type="InterPro" id="IPR021858">
    <property type="entry name" value="Fun_TF"/>
</dbReference>
<protein>
    <submittedName>
        <fullName evidence="2">Uncharacterized protein</fullName>
    </submittedName>
</protein>